<evidence type="ECO:0000256" key="5">
    <source>
        <dbReference type="RuleBase" id="RU000454"/>
    </source>
</evidence>
<dbReference type="InterPro" id="IPR021109">
    <property type="entry name" value="Peptidase_aspartic_dom_sf"/>
</dbReference>
<dbReference type="InterPro" id="IPR033121">
    <property type="entry name" value="PEPTIDASE_A1"/>
</dbReference>
<keyword evidence="4 5" id="KW-0378">Hydrolase</keyword>
<dbReference type="CDD" id="cd06097">
    <property type="entry name" value="Aspergillopepsin_like"/>
    <property type="match status" value="1"/>
</dbReference>
<evidence type="ECO:0000313" key="9">
    <source>
        <dbReference type="EMBL" id="EGC44783.1"/>
    </source>
</evidence>
<dbReference type="Pfam" id="PF00026">
    <property type="entry name" value="Asp"/>
    <property type="match status" value="1"/>
</dbReference>
<organism evidence="10">
    <name type="scientific">Ajellomyces capsulatus (strain H88)</name>
    <name type="common">Darling's disease fungus</name>
    <name type="synonym">Histoplasma capsulatum</name>
    <dbReference type="NCBI Taxonomy" id="544711"/>
    <lineage>
        <taxon>Eukaryota</taxon>
        <taxon>Fungi</taxon>
        <taxon>Dikarya</taxon>
        <taxon>Ascomycota</taxon>
        <taxon>Pezizomycotina</taxon>
        <taxon>Eurotiomycetes</taxon>
        <taxon>Eurotiomycetidae</taxon>
        <taxon>Onygenales</taxon>
        <taxon>Ajellomycetaceae</taxon>
        <taxon>Histoplasma</taxon>
    </lineage>
</organism>
<evidence type="ECO:0000256" key="1">
    <source>
        <dbReference type="ARBA" id="ARBA00007447"/>
    </source>
</evidence>
<dbReference type="Gene3D" id="2.40.70.10">
    <property type="entry name" value="Acid Proteases"/>
    <property type="match status" value="2"/>
</dbReference>
<name>F0UEQ3_AJEC8</name>
<dbReference type="InterPro" id="IPR001461">
    <property type="entry name" value="Aspartic_peptidase_A1"/>
</dbReference>
<feature type="chain" id="PRO_5003260028" evidence="7">
    <location>
        <begin position="19"/>
        <end position="424"/>
    </location>
</feature>
<keyword evidence="6" id="KW-0812">Transmembrane</keyword>
<accession>F0UEQ3</accession>
<gene>
    <name evidence="9" type="ORF">HCEG_03998</name>
</gene>
<dbReference type="InterPro" id="IPR034163">
    <property type="entry name" value="Aspergillopepsin-like_cat_dom"/>
</dbReference>
<keyword evidence="2 5" id="KW-0645">Protease</keyword>
<keyword evidence="3 5" id="KW-0064">Aspartyl protease</keyword>
<feature type="signal peptide" evidence="7">
    <location>
        <begin position="1"/>
        <end position="18"/>
    </location>
</feature>
<dbReference type="EMBL" id="DS990638">
    <property type="protein sequence ID" value="EGC44783.1"/>
    <property type="molecule type" value="Genomic_DNA"/>
</dbReference>
<protein>
    <submittedName>
        <fullName evidence="9">Propenicillopepsin-JT2</fullName>
    </submittedName>
</protein>
<dbReference type="PROSITE" id="PS00141">
    <property type="entry name" value="ASP_PROTEASE"/>
    <property type="match status" value="1"/>
</dbReference>
<evidence type="ECO:0000256" key="3">
    <source>
        <dbReference type="ARBA" id="ARBA00022750"/>
    </source>
</evidence>
<keyword evidence="7" id="KW-0732">Signal</keyword>
<dbReference type="GO" id="GO:0006508">
    <property type="term" value="P:proteolysis"/>
    <property type="evidence" value="ECO:0007669"/>
    <property type="project" value="UniProtKB-KW"/>
</dbReference>
<dbReference type="HOGENOM" id="CLU_013253_0_1_1"/>
<feature type="transmembrane region" description="Helical" evidence="6">
    <location>
        <begin position="193"/>
        <end position="211"/>
    </location>
</feature>
<dbReference type="PANTHER" id="PTHR47966">
    <property type="entry name" value="BETA-SITE APP-CLEAVING ENZYME, ISOFORM A-RELATED"/>
    <property type="match status" value="1"/>
</dbReference>
<dbReference type="STRING" id="544711.F0UEQ3"/>
<evidence type="ECO:0000313" key="10">
    <source>
        <dbReference type="Proteomes" id="UP000008142"/>
    </source>
</evidence>
<dbReference type="PROSITE" id="PS51767">
    <property type="entry name" value="PEPTIDASE_A1"/>
    <property type="match status" value="1"/>
</dbReference>
<keyword evidence="6" id="KW-1133">Transmembrane helix</keyword>
<dbReference type="VEuPathDB" id="FungiDB:I7I53_01114"/>
<sequence length="424" mass="47203">MRCLVALSIGFVWLSTLAGSEPIKKRSGFSIQQVSKYRPTPRSPMEDYAKAVLRSDRSNHIKEMKSAPRIISTPLDVKYERSTNRTVSAVPEQFDIEYLSPVNVAGKTLNLVLDTGSADLWVFSSQQPLAERSAHDYYTPPHGTLPLNGCSWEAQYGEGSVAKGNVYVDKVSIVTWFRRCNPSKPPRELAKRLLWILILMVLLDSLFLLLIRVVRPEKQVGFFDNVKDTLPEPLFAVSLKKSKPGTFDFGFIDNDKYDGNIKYTPVHKGGFWSITSTGYVIGNSGSNNTPIKGLLDTGTTMVLLPEPIVHDYHSKIPGSTKASSQLNPFLNGWIFPCNATIQSFSLIVENDYRATIPPEHIILQPFYVSGGSPMCFGSIQVAIHEIVFGDIFFKSQYVVFDTAGPRVGFARQRQQKLGNEVVTG</sequence>
<proteinExistence type="inferred from homology"/>
<evidence type="ECO:0000259" key="8">
    <source>
        <dbReference type="PROSITE" id="PS51767"/>
    </source>
</evidence>
<dbReference type="OrthoDB" id="2747330at2759"/>
<dbReference type="GO" id="GO:0004190">
    <property type="term" value="F:aspartic-type endopeptidase activity"/>
    <property type="evidence" value="ECO:0007669"/>
    <property type="project" value="UniProtKB-KW"/>
</dbReference>
<evidence type="ECO:0000256" key="4">
    <source>
        <dbReference type="ARBA" id="ARBA00022801"/>
    </source>
</evidence>
<dbReference type="Proteomes" id="UP000008142">
    <property type="component" value="Unassembled WGS sequence"/>
</dbReference>
<evidence type="ECO:0000256" key="2">
    <source>
        <dbReference type="ARBA" id="ARBA00022670"/>
    </source>
</evidence>
<dbReference type="OMA" id="HRIYHPE"/>
<dbReference type="InterPro" id="IPR001969">
    <property type="entry name" value="Aspartic_peptidase_AS"/>
</dbReference>
<dbReference type="PRINTS" id="PR00792">
    <property type="entry name" value="PEPSIN"/>
</dbReference>
<evidence type="ECO:0000256" key="7">
    <source>
        <dbReference type="SAM" id="SignalP"/>
    </source>
</evidence>
<dbReference type="AlphaFoldDB" id="F0UEQ3"/>
<reference evidence="10" key="1">
    <citation type="submission" date="2008-07" db="EMBL/GenBank/DDBJ databases">
        <title>Annotation of Ajellomyces capsulatus strain H88.</title>
        <authorList>
            <person name="Champion M."/>
            <person name="Cuomo C."/>
            <person name="Ma L.-J."/>
            <person name="Henn M.R."/>
            <person name="Sil A."/>
            <person name="Goldman B."/>
            <person name="Young S.K."/>
            <person name="Kodira C.D."/>
            <person name="Zeng Q."/>
            <person name="Koehrsen M."/>
            <person name="Alvarado L."/>
            <person name="Berlin A."/>
            <person name="Borenstein D."/>
            <person name="Chen Z."/>
            <person name="Engels R."/>
            <person name="Freedman E."/>
            <person name="Gellesch M."/>
            <person name="Goldberg J."/>
            <person name="Griggs A."/>
            <person name="Gujja S."/>
            <person name="Heiman D."/>
            <person name="Hepburn T."/>
            <person name="Howarth C."/>
            <person name="Jen D."/>
            <person name="Larson L."/>
            <person name="Lewis B."/>
            <person name="Mehta T."/>
            <person name="Park D."/>
            <person name="Pearson M."/>
            <person name="Roberts A."/>
            <person name="Saif S."/>
            <person name="Shea T."/>
            <person name="Shenoy N."/>
            <person name="Sisk P."/>
            <person name="Stolte C."/>
            <person name="Sykes S."/>
            <person name="Walk T."/>
            <person name="White J."/>
            <person name="Yandava C."/>
            <person name="Klein B."/>
            <person name="McEwen J.G."/>
            <person name="Puccia R."/>
            <person name="Goldman G.H."/>
            <person name="Felipe M.S."/>
            <person name="Nino-Vega G."/>
            <person name="San-Blas G."/>
            <person name="Taylor J."/>
            <person name="Mendoza L."/>
            <person name="Galagan J."/>
            <person name="Nusbaum C."/>
            <person name="Birren B."/>
        </authorList>
    </citation>
    <scope>NUCLEOTIDE SEQUENCE [LARGE SCALE GENOMIC DNA]</scope>
    <source>
        <strain evidence="10">H88</strain>
    </source>
</reference>
<evidence type="ECO:0000256" key="6">
    <source>
        <dbReference type="SAM" id="Phobius"/>
    </source>
</evidence>
<dbReference type="SUPFAM" id="SSF50630">
    <property type="entry name" value="Acid proteases"/>
    <property type="match status" value="1"/>
</dbReference>
<dbReference type="PANTHER" id="PTHR47966:SF2">
    <property type="entry name" value="ASPERGILLOPEPSIN-1-RELATED"/>
    <property type="match status" value="1"/>
</dbReference>
<keyword evidence="6" id="KW-0472">Membrane</keyword>
<comment type="similarity">
    <text evidence="1 5">Belongs to the peptidase A1 family.</text>
</comment>
<feature type="domain" description="Peptidase A1" evidence="8">
    <location>
        <begin position="98"/>
        <end position="410"/>
    </location>
</feature>